<proteinExistence type="inferred from homology"/>
<dbReference type="GO" id="GO:0004934">
    <property type="term" value="F:mating-type alpha-factor pheromone receptor activity"/>
    <property type="evidence" value="ECO:0007669"/>
    <property type="project" value="InterPro"/>
</dbReference>
<comment type="subcellular location">
    <subcellularLocation>
        <location evidence="1">Membrane</location>
        <topology evidence="1">Multi-pass membrane protein</topology>
    </subcellularLocation>
</comment>
<evidence type="ECO:0000256" key="2">
    <source>
        <dbReference type="ARBA" id="ARBA00011085"/>
    </source>
</evidence>
<dbReference type="GeneID" id="38783964"/>
<dbReference type="CDD" id="cd14966">
    <property type="entry name" value="7tmD_STE3"/>
    <property type="match status" value="1"/>
</dbReference>
<evidence type="ECO:0000256" key="6">
    <source>
        <dbReference type="ARBA" id="ARBA00023040"/>
    </source>
</evidence>
<dbReference type="InterPro" id="IPR000481">
    <property type="entry name" value="GPCR_Pheromne_B_alpha_rcpt"/>
</dbReference>
<keyword evidence="7 10" id="KW-0472">Membrane</keyword>
<evidence type="ECO:0000256" key="3">
    <source>
        <dbReference type="ARBA" id="ARBA00022507"/>
    </source>
</evidence>
<dbReference type="InterPro" id="IPR001499">
    <property type="entry name" value="GPCR_STE3"/>
</dbReference>
<keyword evidence="9" id="KW-0807">Transducer</keyword>
<dbReference type="PANTHER" id="PTHR28097:SF1">
    <property type="entry name" value="PHEROMONE A FACTOR RECEPTOR"/>
    <property type="match status" value="1"/>
</dbReference>
<dbReference type="Proteomes" id="UP000287166">
    <property type="component" value="Unassembled WGS sequence"/>
</dbReference>
<feature type="transmembrane region" description="Helical" evidence="10">
    <location>
        <begin position="217"/>
        <end position="240"/>
    </location>
</feature>
<dbReference type="FunCoup" id="A0A401GXW3">
    <property type="interactions" value="89"/>
</dbReference>
<keyword evidence="4 10" id="KW-0812">Transmembrane</keyword>
<name>A0A401GXW3_9APHY</name>
<evidence type="ECO:0000256" key="10">
    <source>
        <dbReference type="SAM" id="Phobius"/>
    </source>
</evidence>
<feature type="transmembrane region" description="Helical" evidence="10">
    <location>
        <begin position="61"/>
        <end position="84"/>
    </location>
</feature>
<dbReference type="AlphaFoldDB" id="A0A401GXW3"/>
<feature type="transmembrane region" description="Helical" evidence="10">
    <location>
        <begin position="20"/>
        <end position="40"/>
    </location>
</feature>
<comment type="caution">
    <text evidence="11">The sequence shown here is derived from an EMBL/GenBank/DDBJ whole genome shotgun (WGS) entry which is preliminary data.</text>
</comment>
<dbReference type="Pfam" id="PF02076">
    <property type="entry name" value="STE3"/>
    <property type="match status" value="1"/>
</dbReference>
<evidence type="ECO:0000256" key="4">
    <source>
        <dbReference type="ARBA" id="ARBA00022692"/>
    </source>
</evidence>
<dbReference type="PANTHER" id="PTHR28097">
    <property type="entry name" value="PHEROMONE A FACTOR RECEPTOR"/>
    <property type="match status" value="1"/>
</dbReference>
<dbReference type="OrthoDB" id="2874149at2759"/>
<dbReference type="GO" id="GO:0005886">
    <property type="term" value="C:plasma membrane"/>
    <property type="evidence" value="ECO:0007669"/>
    <property type="project" value="TreeGrafter"/>
</dbReference>
<dbReference type="RefSeq" id="XP_027617960.1">
    <property type="nucleotide sequence ID" value="XM_027762159.1"/>
</dbReference>
<evidence type="ECO:0000313" key="11">
    <source>
        <dbReference type="EMBL" id="GBE87047.1"/>
    </source>
</evidence>
<protein>
    <recommendedName>
        <fullName evidence="13">Pheromone B alpha 3 receptor</fullName>
    </recommendedName>
</protein>
<keyword evidence="5 10" id="KW-1133">Transmembrane helix</keyword>
<feature type="transmembrane region" description="Helical" evidence="10">
    <location>
        <begin position="112"/>
        <end position="134"/>
    </location>
</feature>
<keyword evidence="8" id="KW-0675">Receptor</keyword>
<feature type="transmembrane region" description="Helical" evidence="10">
    <location>
        <begin position="155"/>
        <end position="178"/>
    </location>
</feature>
<accession>A0A401GXW3</accession>
<dbReference type="GO" id="GO:0000750">
    <property type="term" value="P:pheromone-dependent signal transduction involved in conjugation with cellular fusion"/>
    <property type="evidence" value="ECO:0007669"/>
    <property type="project" value="TreeGrafter"/>
</dbReference>
<evidence type="ECO:0000313" key="12">
    <source>
        <dbReference type="Proteomes" id="UP000287166"/>
    </source>
</evidence>
<keyword evidence="3" id="KW-0589">Pheromone response</keyword>
<dbReference type="InParanoid" id="A0A401GXW3"/>
<gene>
    <name evidence="11" type="ORF">SCP_1002940</name>
</gene>
<dbReference type="PRINTS" id="PR00901">
    <property type="entry name" value="PHEROMONEBAR"/>
</dbReference>
<comment type="similarity">
    <text evidence="2">Belongs to the G-protein coupled receptor 4 family.</text>
</comment>
<sequence>MNSILWRDTVVNFAPVWCDISSRIIVASAVAIPAASLCINRRLYCIATIKSVSLSWAEKRRAVIIDLTIGLGIPLLQLICQYVVSGHRFDIFEGIGCYPYTYNTIAAYPLSVLWPLVIGLISAVYCVLTLREFFRRRAEFAEYLSANPSLTTNRYFRLMALASVELLCTVPISSYGLYLNLSAAPLSPWISWSNVHYDYSQVDQYPAVVWRTSRNSLVAFGLSTWAVPFCAFVFFGFFGFADEARKNYRKTFLFISRLCDVGSHKRLADRPSAKFGGSVRVGCNLASTPFPRCPPPVLHLSLTPSIDSAEKTDLAMEASVAQVEPSDSRPPSD</sequence>
<evidence type="ECO:0000256" key="1">
    <source>
        <dbReference type="ARBA" id="ARBA00004141"/>
    </source>
</evidence>
<evidence type="ECO:0000256" key="9">
    <source>
        <dbReference type="ARBA" id="ARBA00023224"/>
    </source>
</evidence>
<dbReference type="PRINTS" id="PR00899">
    <property type="entry name" value="GPCRSTE3"/>
</dbReference>
<keyword evidence="6" id="KW-0297">G-protein coupled receptor</keyword>
<organism evidence="11 12">
    <name type="scientific">Sparassis crispa</name>
    <dbReference type="NCBI Taxonomy" id="139825"/>
    <lineage>
        <taxon>Eukaryota</taxon>
        <taxon>Fungi</taxon>
        <taxon>Dikarya</taxon>
        <taxon>Basidiomycota</taxon>
        <taxon>Agaricomycotina</taxon>
        <taxon>Agaricomycetes</taxon>
        <taxon>Polyporales</taxon>
        <taxon>Sparassidaceae</taxon>
        <taxon>Sparassis</taxon>
    </lineage>
</organism>
<keyword evidence="12" id="KW-1185">Reference proteome</keyword>
<evidence type="ECO:0000256" key="8">
    <source>
        <dbReference type="ARBA" id="ARBA00023170"/>
    </source>
</evidence>
<evidence type="ECO:0000256" key="7">
    <source>
        <dbReference type="ARBA" id="ARBA00023136"/>
    </source>
</evidence>
<reference evidence="11 12" key="1">
    <citation type="journal article" date="2018" name="Sci. Rep.">
        <title>Genome sequence of the cauliflower mushroom Sparassis crispa (Hanabiratake) and its association with beneficial usage.</title>
        <authorList>
            <person name="Kiyama R."/>
            <person name="Furutani Y."/>
            <person name="Kawaguchi K."/>
            <person name="Nakanishi T."/>
        </authorList>
    </citation>
    <scope>NUCLEOTIDE SEQUENCE [LARGE SCALE GENOMIC DNA]</scope>
</reference>
<evidence type="ECO:0000256" key="5">
    <source>
        <dbReference type="ARBA" id="ARBA00022989"/>
    </source>
</evidence>
<dbReference type="EMBL" id="BFAD01000010">
    <property type="protein sequence ID" value="GBE87047.1"/>
    <property type="molecule type" value="Genomic_DNA"/>
</dbReference>
<evidence type="ECO:0008006" key="13">
    <source>
        <dbReference type="Google" id="ProtNLM"/>
    </source>
</evidence>